<protein>
    <submittedName>
        <fullName evidence="4">Integrase</fullName>
    </submittedName>
</protein>
<dbReference type="InterPro" id="IPR050090">
    <property type="entry name" value="Tyrosine_recombinase_XerCD"/>
</dbReference>
<keyword evidence="1" id="KW-0229">DNA integration</keyword>
<sequence>MKSLIVVAPQGVVPILMSQNVSQNGLVMAGKVPHLKERNGRYSARIVVPERLRPYLAAPDTGKRELETQLGGDLREAKRKLAHAVSDIQHRIGFARERYEAATQVRSNAGRYPLTIQQIAHRDYESQIKFDAEVRIADASYAQTDVDYDLAQRLRDGFAGKLTNDELEDLVGVRLRRFQRAGHSDAVKGSSEWRALAQALCVSSYEAIVREYERNEGDFSGRPTHPLLSSIPLIEDEPEPVLFDQIIDEEVKRRARGKDAKPLPVLTIKKYRMHCASFAEWRKDKNALSVTAAEGKAWVECLQDTGDVGNRTIKAMLQNVRTVLNWGRQNDPANFFSAGNPLIGIKAPDYTTAPSYLRAFTMDEAKLVLAAARKEEKAALRWVPWLCAYSGMRVSEAGRLRKEDFFQSGGRWFWKVTTAGGRSLKNSSSERRVPVHQALVDEGFIKFLNGADDGRLFKGETKEEVQVQPRISEWVRDLIPHDLRPELSPNHGWRHLFEDLCRRDLVPEDAQNYMTGRSGRGSQAFYGRSEVMLPGLAAAMDRISPIPV</sequence>
<dbReference type="EMBL" id="JACYXI010000023">
    <property type="protein sequence ID" value="MBD8894203.1"/>
    <property type="molecule type" value="Genomic_DNA"/>
</dbReference>
<evidence type="ECO:0000256" key="2">
    <source>
        <dbReference type="ARBA" id="ARBA00023172"/>
    </source>
</evidence>
<feature type="domain" description="Tyr recombinase" evidence="3">
    <location>
        <begin position="355"/>
        <end position="541"/>
    </location>
</feature>
<dbReference type="InterPro" id="IPR011010">
    <property type="entry name" value="DNA_brk_join_enz"/>
</dbReference>
<dbReference type="InterPro" id="IPR013762">
    <property type="entry name" value="Integrase-like_cat_sf"/>
</dbReference>
<proteinExistence type="predicted"/>
<dbReference type="PROSITE" id="PS51898">
    <property type="entry name" value="TYR_RECOMBINASE"/>
    <property type="match status" value="1"/>
</dbReference>
<reference evidence="4 5" key="2">
    <citation type="journal article" date="2021" name="Int. J. Syst. Evol. Microbiol.">
        <title>Roseibium litorale sp. nov., isolated from a tidal flat sediment and proposal for the reclassification of Labrenzia polysiphoniae as Roseibium polysiphoniae comb. nov.</title>
        <authorList>
            <person name="Liu Y."/>
            <person name="Pei T."/>
            <person name="Du J."/>
            <person name="Chao M."/>
            <person name="Deng M.R."/>
            <person name="Zhu H."/>
        </authorList>
    </citation>
    <scope>NUCLEOTIDE SEQUENCE [LARGE SCALE GENOMIC DNA]</scope>
    <source>
        <strain evidence="4 5">4C16A</strain>
    </source>
</reference>
<comment type="caution">
    <text evidence="4">The sequence shown here is derived from an EMBL/GenBank/DDBJ whole genome shotgun (WGS) entry which is preliminary data.</text>
</comment>
<organism evidence="4 5">
    <name type="scientific">Roseibium litorale</name>
    <dbReference type="NCBI Taxonomy" id="2803841"/>
    <lineage>
        <taxon>Bacteria</taxon>
        <taxon>Pseudomonadati</taxon>
        <taxon>Pseudomonadota</taxon>
        <taxon>Alphaproteobacteria</taxon>
        <taxon>Hyphomicrobiales</taxon>
        <taxon>Stappiaceae</taxon>
        <taxon>Roseibium</taxon>
    </lineage>
</organism>
<dbReference type="PANTHER" id="PTHR30349:SF64">
    <property type="entry name" value="PROPHAGE INTEGRASE INTD-RELATED"/>
    <property type="match status" value="1"/>
</dbReference>
<dbReference type="RefSeq" id="WP_192150932.1">
    <property type="nucleotide sequence ID" value="NZ_JACYXI010000023.1"/>
</dbReference>
<evidence type="ECO:0000313" key="4">
    <source>
        <dbReference type="EMBL" id="MBD8894203.1"/>
    </source>
</evidence>
<evidence type="ECO:0000259" key="3">
    <source>
        <dbReference type="PROSITE" id="PS51898"/>
    </source>
</evidence>
<accession>A0ABR9CTK9</accession>
<evidence type="ECO:0000256" key="1">
    <source>
        <dbReference type="ARBA" id="ARBA00022908"/>
    </source>
</evidence>
<dbReference type="Gene3D" id="1.10.443.10">
    <property type="entry name" value="Intergrase catalytic core"/>
    <property type="match status" value="1"/>
</dbReference>
<dbReference type="PANTHER" id="PTHR30349">
    <property type="entry name" value="PHAGE INTEGRASE-RELATED"/>
    <property type="match status" value="1"/>
</dbReference>
<evidence type="ECO:0000313" key="5">
    <source>
        <dbReference type="Proteomes" id="UP000632063"/>
    </source>
</evidence>
<reference evidence="5" key="1">
    <citation type="submission" date="2020-09" db="EMBL/GenBank/DDBJ databases">
        <title>The genome sequence of strain Labrenzia suaedae 4C16A.</title>
        <authorList>
            <person name="Liu Y."/>
        </authorList>
    </citation>
    <scope>NUCLEOTIDE SEQUENCE [LARGE SCALE GENOMIC DNA]</scope>
    <source>
        <strain evidence="5">4C16A</strain>
    </source>
</reference>
<dbReference type="InterPro" id="IPR002104">
    <property type="entry name" value="Integrase_catalytic"/>
</dbReference>
<keyword evidence="5" id="KW-1185">Reference proteome</keyword>
<keyword evidence="2" id="KW-0233">DNA recombination</keyword>
<name>A0ABR9CTK9_9HYPH</name>
<gene>
    <name evidence="4" type="ORF">IG616_21865</name>
</gene>
<dbReference type="Proteomes" id="UP000632063">
    <property type="component" value="Unassembled WGS sequence"/>
</dbReference>
<dbReference type="SUPFAM" id="SSF56349">
    <property type="entry name" value="DNA breaking-rejoining enzymes"/>
    <property type="match status" value="1"/>
</dbReference>